<evidence type="ECO:0000313" key="9">
    <source>
        <dbReference type="Proteomes" id="UP000887013"/>
    </source>
</evidence>
<evidence type="ECO:0000256" key="4">
    <source>
        <dbReference type="ARBA" id="ARBA00022759"/>
    </source>
</evidence>
<evidence type="ECO:0000256" key="5">
    <source>
        <dbReference type="ARBA" id="ARBA00022918"/>
    </source>
</evidence>
<comment type="caution">
    <text evidence="8">The sequence shown here is derived from an EMBL/GenBank/DDBJ whole genome shotgun (WGS) entry which is preliminary data.</text>
</comment>
<evidence type="ECO:0000259" key="7">
    <source>
        <dbReference type="PROSITE" id="PS50878"/>
    </source>
</evidence>
<evidence type="ECO:0000256" key="3">
    <source>
        <dbReference type="ARBA" id="ARBA00022722"/>
    </source>
</evidence>
<evidence type="ECO:0000313" key="8">
    <source>
        <dbReference type="EMBL" id="GFT83505.1"/>
    </source>
</evidence>
<dbReference type="Gene3D" id="3.30.70.270">
    <property type="match status" value="2"/>
</dbReference>
<dbReference type="Pfam" id="PF17919">
    <property type="entry name" value="RT_RNaseH_2"/>
    <property type="match status" value="1"/>
</dbReference>
<dbReference type="OrthoDB" id="6425673at2759"/>
<evidence type="ECO:0000256" key="6">
    <source>
        <dbReference type="ARBA" id="ARBA00023268"/>
    </source>
</evidence>
<dbReference type="Proteomes" id="UP000887013">
    <property type="component" value="Unassembled WGS sequence"/>
</dbReference>
<keyword evidence="5" id="KW-0695">RNA-directed DNA polymerase</keyword>
<dbReference type="AlphaFoldDB" id="A0A8X6PQE2"/>
<keyword evidence="3" id="KW-0540">Nuclease</keyword>
<dbReference type="PANTHER" id="PTHR37984:SF5">
    <property type="entry name" value="PROTEIN NYNRIN-LIKE"/>
    <property type="match status" value="1"/>
</dbReference>
<dbReference type="FunFam" id="3.10.20.370:FF:000001">
    <property type="entry name" value="Retrovirus-related Pol polyprotein from transposon 17.6-like protein"/>
    <property type="match status" value="1"/>
</dbReference>
<dbReference type="InterPro" id="IPR041577">
    <property type="entry name" value="RT_RNaseH_2"/>
</dbReference>
<feature type="non-terminal residue" evidence="8">
    <location>
        <position position="296"/>
    </location>
</feature>
<keyword evidence="4" id="KW-0378">Hydrolase</keyword>
<keyword evidence="4" id="KW-0255">Endonuclease</keyword>
<dbReference type="CDD" id="cd09274">
    <property type="entry name" value="RNase_HI_RT_Ty3"/>
    <property type="match status" value="1"/>
</dbReference>
<accession>A0A8X6PQE2</accession>
<dbReference type="Pfam" id="PF00078">
    <property type="entry name" value="RVT_1"/>
    <property type="match status" value="1"/>
</dbReference>
<keyword evidence="2" id="KW-0808">Transferase</keyword>
<dbReference type="InterPro" id="IPR043502">
    <property type="entry name" value="DNA/RNA_pol_sf"/>
</dbReference>
<feature type="domain" description="Reverse transcriptase" evidence="7">
    <location>
        <begin position="1"/>
        <end position="58"/>
    </location>
</feature>
<evidence type="ECO:0000256" key="1">
    <source>
        <dbReference type="ARBA" id="ARBA00012493"/>
    </source>
</evidence>
<dbReference type="EC" id="2.7.7.49" evidence="1"/>
<dbReference type="PROSITE" id="PS50878">
    <property type="entry name" value="RT_POL"/>
    <property type="match status" value="1"/>
</dbReference>
<dbReference type="FunFam" id="3.30.70.270:FF:000020">
    <property type="entry name" value="Transposon Tf2-6 polyprotein-like Protein"/>
    <property type="match status" value="1"/>
</dbReference>
<dbReference type="EMBL" id="BMAW01119202">
    <property type="protein sequence ID" value="GFT83505.1"/>
    <property type="molecule type" value="Genomic_DNA"/>
</dbReference>
<reference evidence="8" key="1">
    <citation type="submission" date="2020-08" db="EMBL/GenBank/DDBJ databases">
        <title>Multicomponent nature underlies the extraordinary mechanical properties of spider dragline silk.</title>
        <authorList>
            <person name="Kono N."/>
            <person name="Nakamura H."/>
            <person name="Mori M."/>
            <person name="Yoshida Y."/>
            <person name="Ohtoshi R."/>
            <person name="Malay A.D."/>
            <person name="Moran D.A.P."/>
            <person name="Tomita M."/>
            <person name="Numata K."/>
            <person name="Arakawa K."/>
        </authorList>
    </citation>
    <scope>NUCLEOTIDE SEQUENCE</scope>
</reference>
<gene>
    <name evidence="8" type="primary">pol</name>
    <name evidence="8" type="ORF">NPIL_592101</name>
</gene>
<dbReference type="SUPFAM" id="SSF56672">
    <property type="entry name" value="DNA/RNA polymerases"/>
    <property type="match status" value="1"/>
</dbReference>
<keyword evidence="2" id="KW-0548">Nucleotidyltransferase</keyword>
<keyword evidence="9" id="KW-1185">Reference proteome</keyword>
<sequence length="296" mass="33535">MDFCGPYFDDVLVASEDEDQHLSHLKQVFQRFEENDVVLNASKSVLGETSVIFLGPVVTAEGIFPLPEKVAGITNFPKPETVKELRRLMAICNFYRRFIPHAARTQAVLNSYLKGVKKNDRTLILWTEESAAAFEKCKKDLTEATVLYHPSADASFAIVVDASDTAVGAALHQQTSKGWQPLAFFSKTLSPAQRSYSAYDRELLTAYMAIKYFRHMVEGRSFTLFTDHKPLVYAFKQKEDKCTPRQLRHLDLIGHFTTDIWYLKGSENVVTDALSRIHISTINTPSVVDFNKMARE</sequence>
<keyword evidence="6" id="KW-0511">Multifunctional enzyme</keyword>
<name>A0A8X6PQE2_NEPPI</name>
<dbReference type="GO" id="GO:0003964">
    <property type="term" value="F:RNA-directed DNA polymerase activity"/>
    <property type="evidence" value="ECO:0007669"/>
    <property type="project" value="UniProtKB-KW"/>
</dbReference>
<dbReference type="InterPro" id="IPR043128">
    <property type="entry name" value="Rev_trsase/Diguanyl_cyclase"/>
</dbReference>
<organism evidence="8 9">
    <name type="scientific">Nephila pilipes</name>
    <name type="common">Giant wood spider</name>
    <name type="synonym">Nephila maculata</name>
    <dbReference type="NCBI Taxonomy" id="299642"/>
    <lineage>
        <taxon>Eukaryota</taxon>
        <taxon>Metazoa</taxon>
        <taxon>Ecdysozoa</taxon>
        <taxon>Arthropoda</taxon>
        <taxon>Chelicerata</taxon>
        <taxon>Arachnida</taxon>
        <taxon>Araneae</taxon>
        <taxon>Araneomorphae</taxon>
        <taxon>Entelegynae</taxon>
        <taxon>Araneoidea</taxon>
        <taxon>Nephilidae</taxon>
        <taxon>Nephila</taxon>
    </lineage>
</organism>
<evidence type="ECO:0000256" key="2">
    <source>
        <dbReference type="ARBA" id="ARBA00022695"/>
    </source>
</evidence>
<proteinExistence type="predicted"/>
<protein>
    <recommendedName>
        <fullName evidence="1">RNA-directed DNA polymerase</fullName>
        <ecNumber evidence="1">2.7.7.49</ecNumber>
    </recommendedName>
</protein>
<dbReference type="GO" id="GO:0004519">
    <property type="term" value="F:endonuclease activity"/>
    <property type="evidence" value="ECO:0007669"/>
    <property type="project" value="UniProtKB-KW"/>
</dbReference>
<dbReference type="InterPro" id="IPR050951">
    <property type="entry name" value="Retrovirus_Pol_polyprotein"/>
</dbReference>
<dbReference type="InterPro" id="IPR000477">
    <property type="entry name" value="RT_dom"/>
</dbReference>
<dbReference type="PANTHER" id="PTHR37984">
    <property type="entry name" value="PROTEIN CBG26694"/>
    <property type="match status" value="1"/>
</dbReference>